<dbReference type="EMBL" id="JBHRSL010000004">
    <property type="protein sequence ID" value="MFC3051635.1"/>
    <property type="molecule type" value="Genomic_DNA"/>
</dbReference>
<dbReference type="Proteomes" id="UP001595444">
    <property type="component" value="Unassembled WGS sequence"/>
</dbReference>
<sequence length="191" mass="21429">MKTEPKAFKDLIACWQNLPRSKGQAPLKSAFRPTALRHLVTNLFLVEKVGRTSLCIRLIGSDIEGVFGKGLRAGGVFDTERSEEWGYYGNLFETSTQQLCACRLQRTLNMENARTYDVDALCVPLADNEGTPRYILGVMLLQRNYDRGRRFMDGSAPKERILGLDYVDLGTGIPAMIPEVPSIYLKNLGYC</sequence>
<organism evidence="1 2">
    <name type="scientific">Kordiimonas pumila</name>
    <dbReference type="NCBI Taxonomy" id="2161677"/>
    <lineage>
        <taxon>Bacteria</taxon>
        <taxon>Pseudomonadati</taxon>
        <taxon>Pseudomonadota</taxon>
        <taxon>Alphaproteobacteria</taxon>
        <taxon>Kordiimonadales</taxon>
        <taxon>Kordiimonadaceae</taxon>
        <taxon>Kordiimonas</taxon>
    </lineage>
</organism>
<evidence type="ECO:0000313" key="2">
    <source>
        <dbReference type="Proteomes" id="UP001595444"/>
    </source>
</evidence>
<gene>
    <name evidence="1" type="ORF">ACFOKA_06955</name>
</gene>
<dbReference type="InterPro" id="IPR009922">
    <property type="entry name" value="DUF1457"/>
</dbReference>
<comment type="caution">
    <text evidence="1">The sequence shown here is derived from an EMBL/GenBank/DDBJ whole genome shotgun (WGS) entry which is preliminary data.</text>
</comment>
<keyword evidence="2" id="KW-1185">Reference proteome</keyword>
<evidence type="ECO:0000313" key="1">
    <source>
        <dbReference type="EMBL" id="MFC3051635.1"/>
    </source>
</evidence>
<protein>
    <submittedName>
        <fullName evidence="1">PAS domain-containing protein</fullName>
    </submittedName>
</protein>
<reference evidence="2" key="1">
    <citation type="journal article" date="2019" name="Int. J. Syst. Evol. Microbiol.">
        <title>The Global Catalogue of Microorganisms (GCM) 10K type strain sequencing project: providing services to taxonomists for standard genome sequencing and annotation.</title>
        <authorList>
            <consortium name="The Broad Institute Genomics Platform"/>
            <consortium name="The Broad Institute Genome Sequencing Center for Infectious Disease"/>
            <person name="Wu L."/>
            <person name="Ma J."/>
        </authorList>
    </citation>
    <scope>NUCLEOTIDE SEQUENCE [LARGE SCALE GENOMIC DNA]</scope>
    <source>
        <strain evidence="2">KCTC 62164</strain>
    </source>
</reference>
<dbReference type="RefSeq" id="WP_194215109.1">
    <property type="nucleotide sequence ID" value="NZ_CP061205.1"/>
</dbReference>
<dbReference type="Pfam" id="PF07310">
    <property type="entry name" value="PAS_5"/>
    <property type="match status" value="1"/>
</dbReference>
<name>A0ABV7D3X0_9PROT</name>
<accession>A0ABV7D3X0</accession>
<proteinExistence type="predicted"/>